<keyword evidence="2" id="KW-1185">Reference proteome</keyword>
<evidence type="ECO:0000313" key="2">
    <source>
        <dbReference type="Proteomes" id="UP000314981"/>
    </source>
</evidence>
<evidence type="ECO:0000313" key="1">
    <source>
        <dbReference type="Ensembl" id="ENSBIXP00000000246.1"/>
    </source>
</evidence>
<dbReference type="Proteomes" id="UP000314981">
    <property type="component" value="Unassembled WGS sequence"/>
</dbReference>
<reference evidence="2" key="1">
    <citation type="submission" date="2018-11" db="EMBL/GenBank/DDBJ databases">
        <title>Haplotype-resolved cattle genomes.</title>
        <authorList>
            <person name="Low W.Y."/>
            <person name="Tearle R."/>
            <person name="Bickhart D.M."/>
            <person name="Rosen B.D."/>
            <person name="Koren S."/>
            <person name="Rhie A."/>
            <person name="Hiendleder S."/>
            <person name="Phillippy A.M."/>
            <person name="Smith T.P.L."/>
            <person name="Williams J.L."/>
        </authorList>
    </citation>
    <scope>NUCLEOTIDE SEQUENCE [LARGE SCALE GENOMIC DNA]</scope>
</reference>
<reference evidence="1" key="3">
    <citation type="submission" date="2025-09" db="UniProtKB">
        <authorList>
            <consortium name="Ensembl"/>
        </authorList>
    </citation>
    <scope>IDENTIFICATION</scope>
</reference>
<accession>A0A4W2BML8</accession>
<organism evidence="1 2">
    <name type="scientific">Bos indicus x Bos taurus</name>
    <name type="common">Hybrid cattle</name>
    <dbReference type="NCBI Taxonomy" id="30522"/>
    <lineage>
        <taxon>Eukaryota</taxon>
        <taxon>Metazoa</taxon>
        <taxon>Chordata</taxon>
        <taxon>Craniata</taxon>
        <taxon>Vertebrata</taxon>
        <taxon>Euteleostomi</taxon>
        <taxon>Mammalia</taxon>
        <taxon>Eutheria</taxon>
        <taxon>Laurasiatheria</taxon>
        <taxon>Artiodactyla</taxon>
        <taxon>Ruminantia</taxon>
        <taxon>Pecora</taxon>
        <taxon>Bovidae</taxon>
        <taxon>Bovinae</taxon>
        <taxon>Bos</taxon>
    </lineage>
</organism>
<sequence length="171" mass="19428">VTKSWHLPILLQRDCSNSLRCRRTLLPLRPPKPVARPQRKEELHVRTFSTHHGVSLAGLLLPRPWTLKTSRPRTAPRGFPVSHSPEVLWDMQLLLAHSIPSLTGSSGHRVKHVQPPVLSSPFCTAREAGWKCLEACHTQILSLLGCLWFCILGEMHPKCIPIWERIVSQLR</sequence>
<protein>
    <submittedName>
        <fullName evidence="1">Uncharacterized protein</fullName>
    </submittedName>
</protein>
<name>A0A4W2BML8_BOBOX</name>
<dbReference type="Ensembl" id="ENSBIXT00000053500.1">
    <property type="protein sequence ID" value="ENSBIXP00000000246.1"/>
    <property type="gene ID" value="ENSBIXG00000030055.1"/>
</dbReference>
<reference evidence="1" key="2">
    <citation type="submission" date="2025-08" db="UniProtKB">
        <authorList>
            <consortium name="Ensembl"/>
        </authorList>
    </citation>
    <scope>IDENTIFICATION</scope>
</reference>
<dbReference type="AlphaFoldDB" id="A0A4W2BML8"/>
<proteinExistence type="predicted"/>